<dbReference type="AlphaFoldDB" id="A0A0P7I1H6"/>
<comment type="caution">
    <text evidence="2">The sequence shown here is derived from an EMBL/GenBank/DDBJ whole genome shotgun (WGS) entry which is preliminary data.</text>
</comment>
<keyword evidence="3" id="KW-1185">Reference proteome</keyword>
<reference evidence="3" key="1">
    <citation type="submission" date="2013-11" db="EMBL/GenBank/DDBJ databases">
        <authorList>
            <person name="Hoang H.T."/>
            <person name="Killian M.L."/>
            <person name="Madson D.M."/>
            <person name="Arruda P.H.E."/>
            <person name="Sun D."/>
            <person name="Schwartz K.J."/>
            <person name="Yoon K."/>
        </authorList>
    </citation>
    <scope>NUCLEOTIDE SEQUENCE [LARGE SCALE GENOMIC DNA]</scope>
    <source>
        <strain evidence="3">CDK2</strain>
    </source>
</reference>
<evidence type="ECO:0000313" key="3">
    <source>
        <dbReference type="Proteomes" id="UP000050535"/>
    </source>
</evidence>
<evidence type="ECO:0000313" key="2">
    <source>
        <dbReference type="EMBL" id="KPN30582.1"/>
    </source>
</evidence>
<evidence type="ECO:0000256" key="1">
    <source>
        <dbReference type="SAM" id="MobiDB-lite"/>
    </source>
</evidence>
<dbReference type="OrthoDB" id="313068at2157"/>
<dbReference type="PROSITE" id="PS51257">
    <property type="entry name" value="PROKAR_LIPOPROTEIN"/>
    <property type="match status" value="1"/>
</dbReference>
<dbReference type="EMBL" id="LGUC01000001">
    <property type="protein sequence ID" value="KPN30582.1"/>
    <property type="molecule type" value="Genomic_DNA"/>
</dbReference>
<gene>
    <name evidence="2" type="ORF">SY89_01317</name>
</gene>
<protein>
    <submittedName>
        <fullName evidence="2">Uncharacterized protein</fullName>
    </submittedName>
</protein>
<proteinExistence type="predicted"/>
<organism evidence="2 3">
    <name type="scientific">Halolamina pelagica</name>
    <dbReference type="NCBI Taxonomy" id="699431"/>
    <lineage>
        <taxon>Archaea</taxon>
        <taxon>Methanobacteriati</taxon>
        <taxon>Methanobacteriota</taxon>
        <taxon>Stenosarchaea group</taxon>
        <taxon>Halobacteria</taxon>
        <taxon>Halobacteriales</taxon>
        <taxon>Haloferacaceae</taxon>
    </lineage>
</organism>
<feature type="region of interest" description="Disordered" evidence="1">
    <location>
        <begin position="17"/>
        <end position="42"/>
    </location>
</feature>
<sequence>MQRRQFLSLTAVGLGGCVSASDGSGPRNPPTTPEDGEPVQDTRSLRIVDAVPREGGDGALVLVVTVENTASGTRSDQLVAKATVETDDGTTEYETSREVSLDAGVEAEVELSFDITYEAWTSGGGLSYGWDDQL</sequence>
<dbReference type="RefSeq" id="WP_054583512.1">
    <property type="nucleotide sequence ID" value="NZ_LGUC01000001.1"/>
</dbReference>
<accession>A0A0P7I1H6</accession>
<dbReference type="Proteomes" id="UP000050535">
    <property type="component" value="Unassembled WGS sequence"/>
</dbReference>
<name>A0A0P7I1H6_9EURY</name>